<dbReference type="EMBL" id="JAVLET010000001">
    <property type="protein sequence ID" value="KAL0476206.1"/>
    <property type="molecule type" value="Genomic_DNA"/>
</dbReference>
<sequence length="256" mass="28671">MASPTSEPPFTGVVALDSARSTLCVIITGGIKLTPTSKDRATDIHYSAEALLRLTELLPRSIRASENINQVSQVAEYFLLPSSKRNSDHQRRSRYIDEACALYHTIAAGLERLHINEDIYRFNLQNHGHFFMNEEIRSKRLLKVHNGIGSLLEITLEIEREDAQFSGIVCSSALGVIAGKANPTSSSSWVDEQTKISNEELRHQCRQSLGVQDPDLMTLVELRKNGEFVRHALFDMGSESWPKELCDMLPLTVSSF</sequence>
<proteinExistence type="predicted"/>
<accession>A0ABR3DU66</accession>
<organism evidence="1 2">
    <name type="scientific">Neurospora intermedia</name>
    <dbReference type="NCBI Taxonomy" id="5142"/>
    <lineage>
        <taxon>Eukaryota</taxon>
        <taxon>Fungi</taxon>
        <taxon>Dikarya</taxon>
        <taxon>Ascomycota</taxon>
        <taxon>Pezizomycotina</taxon>
        <taxon>Sordariomycetes</taxon>
        <taxon>Sordariomycetidae</taxon>
        <taxon>Sordariales</taxon>
        <taxon>Sordariaceae</taxon>
        <taxon>Neurospora</taxon>
    </lineage>
</organism>
<protein>
    <submittedName>
        <fullName evidence="1">Uncharacterized protein</fullName>
    </submittedName>
</protein>
<dbReference type="Proteomes" id="UP001451303">
    <property type="component" value="Unassembled WGS sequence"/>
</dbReference>
<evidence type="ECO:0000313" key="2">
    <source>
        <dbReference type="Proteomes" id="UP001451303"/>
    </source>
</evidence>
<reference evidence="1 2" key="1">
    <citation type="submission" date="2023-09" db="EMBL/GenBank/DDBJ databases">
        <title>Multi-omics analysis of a traditional fermented food reveals byproduct-associated fungal strains for waste-to-food upcycling.</title>
        <authorList>
            <consortium name="Lawrence Berkeley National Laboratory"/>
            <person name="Rekdal V.M."/>
            <person name="Villalobos-Escobedo J.M."/>
            <person name="Rodriguez-Valeron N."/>
            <person name="Garcia M.O."/>
            <person name="Vasquez D.P."/>
            <person name="Damayanti I."/>
            <person name="Sorensen P.M."/>
            <person name="Baidoo E.E."/>
            <person name="De Carvalho A.C."/>
            <person name="Riley R."/>
            <person name="Lipzen A."/>
            <person name="He G."/>
            <person name="Yan M."/>
            <person name="Haridas S."/>
            <person name="Daum C."/>
            <person name="Yoshinaga Y."/>
            <person name="Ng V."/>
            <person name="Grigoriev I.V."/>
            <person name="Munk R."/>
            <person name="Nuraida L."/>
            <person name="Wijaya C.H."/>
            <person name="Morales P.-C."/>
            <person name="Keasling J.D."/>
        </authorList>
    </citation>
    <scope>NUCLEOTIDE SEQUENCE [LARGE SCALE GENOMIC DNA]</scope>
    <source>
        <strain evidence="1 2">FGSC 2613</strain>
    </source>
</reference>
<comment type="caution">
    <text evidence="1">The sequence shown here is derived from an EMBL/GenBank/DDBJ whole genome shotgun (WGS) entry which is preliminary data.</text>
</comment>
<gene>
    <name evidence="1" type="ORF">QR685DRAFT_568850</name>
</gene>
<keyword evidence="2" id="KW-1185">Reference proteome</keyword>
<name>A0ABR3DU66_NEUIN</name>
<evidence type="ECO:0000313" key="1">
    <source>
        <dbReference type="EMBL" id="KAL0476206.1"/>
    </source>
</evidence>